<sequence length="49" mass="5249">MGPNLHNFDLLRGKIDASMSWQKLGQTDGRSDKASPTRGACGSGRMLAD</sequence>
<dbReference type="WBParaSite" id="Bm9009.1">
    <property type="protein sequence ID" value="Bm9009.1"/>
    <property type="gene ID" value="WBGene00229270"/>
</dbReference>
<reference evidence="5" key="4">
    <citation type="submission" date="2019-12" db="UniProtKB">
        <authorList>
            <consortium name="WormBaseParasite"/>
        </authorList>
    </citation>
    <scope>IDENTIFICATION</scope>
</reference>
<evidence type="ECO:0000313" key="2">
    <source>
        <dbReference type="EMBL" id="CDP92439.1"/>
    </source>
</evidence>
<dbReference type="WormBase" id="Bm9009">
    <property type="protein sequence ID" value="BM06886"/>
    <property type="gene ID" value="WBGene00229270"/>
</dbReference>
<dbReference type="CTD" id="6097579"/>
<keyword evidence="4" id="KW-1185">Reference proteome</keyword>
<evidence type="ECO:0000313" key="4">
    <source>
        <dbReference type="Proteomes" id="UP000006672"/>
    </source>
</evidence>
<gene>
    <name evidence="2 5 6" type="ORF">Bm9009</name>
    <name evidence="3" type="ORF">BM_BM9009</name>
    <name evidence="2" type="ORF">BM_Bm9009</name>
</gene>
<evidence type="ECO:0000313" key="6">
    <source>
        <dbReference type="WormBase" id="Bm9009"/>
    </source>
</evidence>
<reference evidence="2" key="2">
    <citation type="submission" date="2012-12" db="EMBL/GenBank/DDBJ databases">
        <authorList>
            <person name="Gao Y.W."/>
            <person name="Fan S.T."/>
            <person name="Sun H.T."/>
            <person name="Wang Z."/>
            <person name="Gao X.L."/>
            <person name="Li Y.G."/>
            <person name="Wang T.C."/>
            <person name="Zhang K."/>
            <person name="Xu W.W."/>
            <person name="Yu Z.J."/>
            <person name="Xia X.Z."/>
        </authorList>
    </citation>
    <scope>NUCLEOTIDE SEQUENCE</scope>
    <source>
        <strain evidence="2">FR3</strain>
    </source>
</reference>
<protein>
    <submittedName>
        <fullName evidence="2 5">Bm9009</fullName>
    </submittedName>
</protein>
<reference evidence="2 4" key="1">
    <citation type="journal article" date="2007" name="Science">
        <title>Draft genome of the filarial nematode parasite Brugia malayi.</title>
        <authorList>
            <person name="Ghedin E."/>
            <person name="Wang S."/>
            <person name="Spiro D."/>
            <person name="Caler E."/>
            <person name="Zhao Q."/>
            <person name="Crabtree J."/>
            <person name="Allen J.E."/>
            <person name="Delcher A.L."/>
            <person name="Guiliano D.B."/>
            <person name="Miranda-Saavedra D."/>
            <person name="Angiuoli S.V."/>
            <person name="Creasy T."/>
            <person name="Amedeo P."/>
            <person name="Haas B."/>
            <person name="El-Sayed N.M."/>
            <person name="Wortman J.R."/>
            <person name="Feldblyum T."/>
            <person name="Tallon L."/>
            <person name="Schatz M."/>
            <person name="Shumway M."/>
            <person name="Koo H."/>
            <person name="Salzberg S.L."/>
            <person name="Schobel S."/>
            <person name="Pertea M."/>
            <person name="Pop M."/>
            <person name="White O."/>
            <person name="Barton G.J."/>
            <person name="Carlow C.K."/>
            <person name="Crawford M.J."/>
            <person name="Daub J."/>
            <person name="Dimmic M.W."/>
            <person name="Estes C.F."/>
            <person name="Foster J.M."/>
            <person name="Ganatra M."/>
            <person name="Gregory W.F."/>
            <person name="Johnson N.M."/>
            <person name="Jin J."/>
            <person name="Komuniecki R."/>
            <person name="Korf I."/>
            <person name="Kumar S."/>
            <person name="Laney S."/>
            <person name="Li B.W."/>
            <person name="Li W."/>
            <person name="Lindblom T.H."/>
            <person name="Lustigman S."/>
            <person name="Ma D."/>
            <person name="Maina C.V."/>
            <person name="Martin D.M."/>
            <person name="McCarter J.P."/>
            <person name="McReynolds L."/>
            <person name="Mitreva M."/>
            <person name="Nutman T.B."/>
            <person name="Parkinson J."/>
            <person name="Peregrin-Alvarez J.M."/>
            <person name="Poole C."/>
            <person name="Ren Q."/>
            <person name="Saunders L."/>
            <person name="Sluder A.E."/>
            <person name="Smith K."/>
            <person name="Stanke M."/>
            <person name="Unnasch T.R."/>
            <person name="Ware J."/>
            <person name="Wei A.D."/>
            <person name="Weil G."/>
            <person name="Williams D.J."/>
            <person name="Zhang Y."/>
            <person name="Williams S.A."/>
            <person name="Fraser-Liggett C."/>
            <person name="Slatko B."/>
            <person name="Blaxter M.L."/>
            <person name="Scott A.L."/>
        </authorList>
    </citation>
    <scope>NUCLEOTIDE SEQUENCE</scope>
    <source>
        <strain evidence="2 4">FR3</strain>
    </source>
</reference>
<reference evidence="3" key="3">
    <citation type="submission" date="2019-04" db="EMBL/GenBank/DDBJ databases">
        <authorList>
            <person name="Howe K."/>
            <person name="Paulini M."/>
            <person name="Williams G."/>
        </authorList>
    </citation>
    <scope>NUCLEOTIDE SEQUENCE [LARGE SCALE GENOMIC DNA]</scope>
    <source>
        <strain evidence="3">FR3</strain>
    </source>
</reference>
<evidence type="ECO:0000313" key="5">
    <source>
        <dbReference type="WBParaSite" id="Bm9009.1"/>
    </source>
</evidence>
<accession>A0A4E9FFC4</accession>
<dbReference type="RefSeq" id="XP_001894126.1">
    <property type="nucleotide sequence ID" value="XM_001894091.1"/>
</dbReference>
<dbReference type="Proteomes" id="UP000006672">
    <property type="component" value="Unassembled WGS sequence"/>
</dbReference>
<organism evidence="4 5">
    <name type="scientific">Brugia malayi</name>
    <name type="common">Filarial nematode worm</name>
    <dbReference type="NCBI Taxonomy" id="6279"/>
    <lineage>
        <taxon>Eukaryota</taxon>
        <taxon>Metazoa</taxon>
        <taxon>Ecdysozoa</taxon>
        <taxon>Nematoda</taxon>
        <taxon>Chromadorea</taxon>
        <taxon>Rhabditida</taxon>
        <taxon>Spirurina</taxon>
        <taxon>Spiruromorpha</taxon>
        <taxon>Filarioidea</taxon>
        <taxon>Onchocercidae</taxon>
        <taxon>Brugia</taxon>
    </lineage>
</organism>
<dbReference type="AlphaFoldDB" id="A0A0K0JXS4"/>
<feature type="region of interest" description="Disordered" evidence="1">
    <location>
        <begin position="24"/>
        <end position="49"/>
    </location>
</feature>
<accession>A0A0K0JXS4</accession>
<dbReference type="EMBL" id="LN856811">
    <property type="protein sequence ID" value="CDP92439.1"/>
    <property type="molecule type" value="Genomic_DNA"/>
</dbReference>
<dbReference type="EMBL" id="CAAKNF010000194">
    <property type="protein sequence ID" value="VIO95557.1"/>
    <property type="molecule type" value="Genomic_DNA"/>
</dbReference>
<evidence type="ECO:0000256" key="1">
    <source>
        <dbReference type="SAM" id="MobiDB-lite"/>
    </source>
</evidence>
<proteinExistence type="predicted"/>
<evidence type="ECO:0000313" key="3">
    <source>
        <dbReference type="EMBL" id="VIO95557.1"/>
    </source>
</evidence>
<dbReference type="KEGG" id="bmy:BM_BM9009"/>
<dbReference type="GeneID" id="6097579"/>
<name>A0A0K0JXS4_BRUMA</name>